<accession>A0AAN8V307</accession>
<evidence type="ECO:0000256" key="4">
    <source>
        <dbReference type="ARBA" id="ARBA00022692"/>
    </source>
</evidence>
<evidence type="ECO:0000256" key="8">
    <source>
        <dbReference type="ARBA" id="ARBA00023034"/>
    </source>
</evidence>
<evidence type="ECO:0000256" key="3">
    <source>
        <dbReference type="ARBA" id="ARBA00005227"/>
    </source>
</evidence>
<dbReference type="PANTHER" id="PTHR10766">
    <property type="entry name" value="TRANSMEMBRANE 9 SUPERFAMILY PROTEIN"/>
    <property type="match status" value="1"/>
</dbReference>
<keyword evidence="9 10" id="KW-0472">Membrane</keyword>
<dbReference type="InterPro" id="IPR004240">
    <property type="entry name" value="EMP70"/>
</dbReference>
<gene>
    <name evidence="11" type="ORF">RJ641_008294</name>
</gene>
<evidence type="ECO:0000313" key="12">
    <source>
        <dbReference type="Proteomes" id="UP001370490"/>
    </source>
</evidence>
<dbReference type="PANTHER" id="PTHR10766:SF119">
    <property type="entry name" value="TRANSMEMBRANE 9 SUPERFAMILY MEMBER 5"/>
    <property type="match status" value="1"/>
</dbReference>
<evidence type="ECO:0000256" key="7">
    <source>
        <dbReference type="ARBA" id="ARBA00022989"/>
    </source>
</evidence>
<dbReference type="GO" id="GO:0072657">
    <property type="term" value="P:protein localization to membrane"/>
    <property type="evidence" value="ECO:0007669"/>
    <property type="project" value="TreeGrafter"/>
</dbReference>
<keyword evidence="6" id="KW-0967">Endosome</keyword>
<dbReference type="GO" id="GO:0010008">
    <property type="term" value="C:endosome membrane"/>
    <property type="evidence" value="ECO:0007669"/>
    <property type="project" value="UniProtKB-SubCell"/>
</dbReference>
<evidence type="ECO:0000256" key="5">
    <source>
        <dbReference type="ARBA" id="ARBA00022729"/>
    </source>
</evidence>
<comment type="similarity">
    <text evidence="3 10">Belongs to the nonaspanin (TM9SF) (TC 9.A.2) family.</text>
</comment>
<dbReference type="AlphaFoldDB" id="A0AAN8V307"/>
<feature type="transmembrane region" description="Helical" evidence="10">
    <location>
        <begin position="565"/>
        <end position="593"/>
    </location>
</feature>
<reference evidence="11 12" key="1">
    <citation type="submission" date="2023-12" db="EMBL/GenBank/DDBJ databases">
        <title>A high-quality genome assembly for Dillenia turbinata (Dilleniales).</title>
        <authorList>
            <person name="Chanderbali A."/>
        </authorList>
    </citation>
    <scope>NUCLEOTIDE SEQUENCE [LARGE SCALE GENOMIC DNA]</scope>
    <source>
        <strain evidence="11">LSX21</strain>
        <tissue evidence="11">Leaf</tissue>
    </source>
</reference>
<feature type="transmembrane region" description="Helical" evidence="10">
    <location>
        <begin position="496"/>
        <end position="522"/>
    </location>
</feature>
<feature type="transmembrane region" description="Helical" evidence="10">
    <location>
        <begin position="534"/>
        <end position="553"/>
    </location>
</feature>
<evidence type="ECO:0000256" key="10">
    <source>
        <dbReference type="RuleBase" id="RU363079"/>
    </source>
</evidence>
<organism evidence="11 12">
    <name type="scientific">Dillenia turbinata</name>
    <dbReference type="NCBI Taxonomy" id="194707"/>
    <lineage>
        <taxon>Eukaryota</taxon>
        <taxon>Viridiplantae</taxon>
        <taxon>Streptophyta</taxon>
        <taxon>Embryophyta</taxon>
        <taxon>Tracheophyta</taxon>
        <taxon>Spermatophyta</taxon>
        <taxon>Magnoliopsida</taxon>
        <taxon>eudicotyledons</taxon>
        <taxon>Gunneridae</taxon>
        <taxon>Pentapetalae</taxon>
        <taxon>Dilleniales</taxon>
        <taxon>Dilleniaceae</taxon>
        <taxon>Dillenia</taxon>
    </lineage>
</organism>
<comment type="caution">
    <text evidence="11">The sequence shown here is derived from an EMBL/GenBank/DDBJ whole genome shotgun (WGS) entry which is preliminary data.</text>
</comment>
<keyword evidence="7 10" id="KW-1133">Transmembrane helix</keyword>
<feature type="transmembrane region" description="Helical" evidence="10">
    <location>
        <begin position="404"/>
        <end position="427"/>
    </location>
</feature>
<protein>
    <recommendedName>
        <fullName evidence="10">Transmembrane 9 superfamily member</fullName>
    </recommendedName>
</protein>
<feature type="transmembrane region" description="Helical" evidence="10">
    <location>
        <begin position="374"/>
        <end position="392"/>
    </location>
</feature>
<feature type="transmembrane region" description="Helical" evidence="10">
    <location>
        <begin position="301"/>
        <end position="332"/>
    </location>
</feature>
<evidence type="ECO:0000256" key="9">
    <source>
        <dbReference type="ARBA" id="ARBA00023136"/>
    </source>
</evidence>
<dbReference type="GO" id="GO:0000139">
    <property type="term" value="C:Golgi membrane"/>
    <property type="evidence" value="ECO:0007669"/>
    <property type="project" value="UniProtKB-SubCell"/>
</dbReference>
<keyword evidence="5 10" id="KW-0732">Signal</keyword>
<feature type="transmembrane region" description="Helical" evidence="10">
    <location>
        <begin position="344"/>
        <end position="362"/>
    </location>
</feature>
<name>A0AAN8V307_9MAGN</name>
<dbReference type="Pfam" id="PF02990">
    <property type="entry name" value="EMP70"/>
    <property type="match status" value="1"/>
</dbReference>
<evidence type="ECO:0000256" key="2">
    <source>
        <dbReference type="ARBA" id="ARBA00004653"/>
    </source>
</evidence>
<sequence>MTETSRFRPLVVVLLTTLLGFSFRSGTSSPDDHRYNVGDLVPFFVNKVGPLKNPSETYQYYELPFCHPELSPSICFAERIIKKKESLGEVLNGDRLTSSLYELKFKEDEIEKILCQKKLGRDEVAKFRDAVVSDFYFQLYCDDLPLWGYIGKIEDESWTLDGKGPKYYLFTHVNFDVLYNADQIIEVRAFSDPNHVVDITKDIEVNLNFTYSVSWNATSAYFENRMKKYSRASLLPTQRKIHWFSFLNSVVIIVLSIGLLAMLFLQHLRNDMRRCSNGDEEEDAEAGWKHIRGDVFRYPPYISLFCAILGSGTQFFTMACFLFVLSFVGVLYPYNRGALCTSLVVSYVLTSVVAGYTAASFYNKFADNGWGRSVILTGILYVGPLFLTVSFLNTVSISYGVTAALPFGTIMAILLIWIFVSIPLLILGGLIGSCFSSEFQVPFAPKRCPREIPKLAWYRKTPGQMLIGGLLPFSAIALELHNLCASIWGYKIYTLPIILLLTFVILIITVGILSVGFTYIQLSVEDHEWWWRSVLRGGSVAIFMFLYSVYFYAKSSMRSFLQLTFFLGYNACMCYAFFLMLGAISFYVSLTFVRRIYHAVKSE</sequence>
<feature type="signal peptide" evidence="10">
    <location>
        <begin position="1"/>
        <end position="28"/>
    </location>
</feature>
<feature type="chain" id="PRO_5042664982" description="Transmembrane 9 superfamily member" evidence="10">
    <location>
        <begin position="29"/>
        <end position="603"/>
    </location>
</feature>
<keyword evidence="4 10" id="KW-0812">Transmembrane</keyword>
<evidence type="ECO:0000313" key="11">
    <source>
        <dbReference type="EMBL" id="KAK6926575.1"/>
    </source>
</evidence>
<comment type="subcellular location">
    <subcellularLocation>
        <location evidence="1">Endosome membrane</location>
        <topology evidence="1">Multi-pass membrane protein</topology>
    </subcellularLocation>
    <subcellularLocation>
        <location evidence="2">Golgi apparatus membrane</location>
        <topology evidence="2">Multi-pass membrane protein</topology>
    </subcellularLocation>
</comment>
<feature type="transmembrane region" description="Helical" evidence="10">
    <location>
        <begin position="243"/>
        <end position="265"/>
    </location>
</feature>
<dbReference type="EMBL" id="JBAMMX010000015">
    <property type="protein sequence ID" value="KAK6926575.1"/>
    <property type="molecule type" value="Genomic_DNA"/>
</dbReference>
<dbReference type="Proteomes" id="UP001370490">
    <property type="component" value="Unassembled WGS sequence"/>
</dbReference>
<keyword evidence="8" id="KW-0333">Golgi apparatus</keyword>
<keyword evidence="12" id="KW-1185">Reference proteome</keyword>
<proteinExistence type="inferred from homology"/>
<evidence type="ECO:0000256" key="6">
    <source>
        <dbReference type="ARBA" id="ARBA00022753"/>
    </source>
</evidence>
<evidence type="ECO:0000256" key="1">
    <source>
        <dbReference type="ARBA" id="ARBA00004337"/>
    </source>
</evidence>